<feature type="domain" description="HTH iclR-type" evidence="4">
    <location>
        <begin position="16"/>
        <end position="78"/>
    </location>
</feature>
<evidence type="ECO:0000256" key="3">
    <source>
        <dbReference type="ARBA" id="ARBA00023163"/>
    </source>
</evidence>
<keyword evidence="3" id="KW-0804">Transcription</keyword>
<dbReference type="SUPFAM" id="SSF46785">
    <property type="entry name" value="Winged helix' DNA-binding domain"/>
    <property type="match status" value="1"/>
</dbReference>
<dbReference type="InterPro" id="IPR036390">
    <property type="entry name" value="WH_DNA-bd_sf"/>
</dbReference>
<dbReference type="PANTHER" id="PTHR30136:SF33">
    <property type="entry name" value="TRANSCRIPTIONAL REGULATORY PROTEIN"/>
    <property type="match status" value="1"/>
</dbReference>
<proteinExistence type="predicted"/>
<dbReference type="GO" id="GO:0003677">
    <property type="term" value="F:DNA binding"/>
    <property type="evidence" value="ECO:0007669"/>
    <property type="project" value="UniProtKB-KW"/>
</dbReference>
<dbReference type="Pfam" id="PF09339">
    <property type="entry name" value="HTH_IclR"/>
    <property type="match status" value="1"/>
</dbReference>
<evidence type="ECO:0000313" key="7">
    <source>
        <dbReference type="Proteomes" id="UP000225972"/>
    </source>
</evidence>
<evidence type="ECO:0000313" key="6">
    <source>
        <dbReference type="EMBL" id="SMX30384.1"/>
    </source>
</evidence>
<dbReference type="SUPFAM" id="SSF55781">
    <property type="entry name" value="GAF domain-like"/>
    <property type="match status" value="1"/>
</dbReference>
<feature type="domain" description="IclR-ED" evidence="5">
    <location>
        <begin position="79"/>
        <end position="261"/>
    </location>
</feature>
<dbReference type="OrthoDB" id="9807558at2"/>
<accession>A0A238JJK0</accession>
<keyword evidence="1" id="KW-0805">Transcription regulation</keyword>
<sequence length="261" mass="28793">MDNVLNQDVENDRQFVTALSRGLAVLECFKTEDRYLSNLEVSARTGLARPTVSRLTHTLTKTGHLYRDETSGEYRLAARVLELGFSVIAAVNIIERSREIMDRASDGPNPYITVALAERSGTRAIYLATSRSRQAIAITIEVGSRLPIFYSAVGRAILAGETKEKREEILSAGIREFPEHKQRMEQSVDQAVRDYETYGYCTSFGGWKREINAIAAPIRSLDGTSIYGLNIGGPSFLVEPQMLHGSYGEKLKQAAAELGGA</sequence>
<organism evidence="6 7">
    <name type="scientific">Pelagimonas phthalicica</name>
    <dbReference type="NCBI Taxonomy" id="1037362"/>
    <lineage>
        <taxon>Bacteria</taxon>
        <taxon>Pseudomonadati</taxon>
        <taxon>Pseudomonadota</taxon>
        <taxon>Alphaproteobacteria</taxon>
        <taxon>Rhodobacterales</taxon>
        <taxon>Roseobacteraceae</taxon>
        <taxon>Pelagimonas</taxon>
    </lineage>
</organism>
<dbReference type="InterPro" id="IPR036388">
    <property type="entry name" value="WH-like_DNA-bd_sf"/>
</dbReference>
<dbReference type="PROSITE" id="PS51078">
    <property type="entry name" value="ICLR_ED"/>
    <property type="match status" value="1"/>
</dbReference>
<dbReference type="Proteomes" id="UP000225972">
    <property type="component" value="Unassembled WGS sequence"/>
</dbReference>
<dbReference type="Gene3D" id="1.10.10.10">
    <property type="entry name" value="Winged helix-like DNA-binding domain superfamily/Winged helix DNA-binding domain"/>
    <property type="match status" value="1"/>
</dbReference>
<evidence type="ECO:0000256" key="1">
    <source>
        <dbReference type="ARBA" id="ARBA00023015"/>
    </source>
</evidence>
<dbReference type="InterPro" id="IPR050707">
    <property type="entry name" value="HTH_MetabolicPath_Reg"/>
</dbReference>
<dbReference type="GO" id="GO:0003700">
    <property type="term" value="F:DNA-binding transcription factor activity"/>
    <property type="evidence" value="ECO:0007669"/>
    <property type="project" value="TreeGrafter"/>
</dbReference>
<name>A0A238JJK0_9RHOB</name>
<protein>
    <submittedName>
        <fullName evidence="6">Pca regulon regulatory protein</fullName>
    </submittedName>
</protein>
<dbReference type="EMBL" id="FXXP01000004">
    <property type="protein sequence ID" value="SMX30384.1"/>
    <property type="molecule type" value="Genomic_DNA"/>
</dbReference>
<keyword evidence="2" id="KW-0238">DNA-binding</keyword>
<dbReference type="SMART" id="SM00346">
    <property type="entry name" value="HTH_ICLR"/>
    <property type="match status" value="1"/>
</dbReference>
<evidence type="ECO:0000259" key="5">
    <source>
        <dbReference type="PROSITE" id="PS51078"/>
    </source>
</evidence>
<reference evidence="7" key="1">
    <citation type="submission" date="2017-05" db="EMBL/GenBank/DDBJ databases">
        <authorList>
            <person name="Rodrigo-Torres L."/>
            <person name="Arahal R. D."/>
            <person name="Lucena T."/>
        </authorList>
    </citation>
    <scope>NUCLEOTIDE SEQUENCE [LARGE SCALE GENOMIC DNA]</scope>
    <source>
        <strain evidence="7">CECT 8649</strain>
    </source>
</reference>
<dbReference type="InterPro" id="IPR014757">
    <property type="entry name" value="Tscrpt_reg_IclR_C"/>
</dbReference>
<keyword evidence="7" id="KW-1185">Reference proteome</keyword>
<dbReference type="Pfam" id="PF01614">
    <property type="entry name" value="IclR_C"/>
    <property type="match status" value="1"/>
</dbReference>
<dbReference type="PROSITE" id="PS51077">
    <property type="entry name" value="HTH_ICLR"/>
    <property type="match status" value="1"/>
</dbReference>
<dbReference type="RefSeq" id="WP_099249489.1">
    <property type="nucleotide sequence ID" value="NZ_FXXP01000004.1"/>
</dbReference>
<dbReference type="Gene3D" id="3.30.450.40">
    <property type="match status" value="1"/>
</dbReference>
<dbReference type="PANTHER" id="PTHR30136">
    <property type="entry name" value="HELIX-TURN-HELIX TRANSCRIPTIONAL REGULATOR, ICLR FAMILY"/>
    <property type="match status" value="1"/>
</dbReference>
<dbReference type="GO" id="GO:0045892">
    <property type="term" value="P:negative regulation of DNA-templated transcription"/>
    <property type="evidence" value="ECO:0007669"/>
    <property type="project" value="TreeGrafter"/>
</dbReference>
<evidence type="ECO:0000259" key="4">
    <source>
        <dbReference type="PROSITE" id="PS51077"/>
    </source>
</evidence>
<evidence type="ECO:0000256" key="2">
    <source>
        <dbReference type="ARBA" id="ARBA00023125"/>
    </source>
</evidence>
<dbReference type="InterPro" id="IPR005471">
    <property type="entry name" value="Tscrpt_reg_IclR_N"/>
</dbReference>
<dbReference type="InterPro" id="IPR029016">
    <property type="entry name" value="GAF-like_dom_sf"/>
</dbReference>
<dbReference type="AlphaFoldDB" id="A0A238JJK0"/>
<gene>
    <name evidence="6" type="primary">pcaR_1</name>
    <name evidence="6" type="ORF">TRP8649_04527</name>
</gene>